<sequence>MGAYILRRLLLIIPTLFGIMVINFALTQFVPGGPIEQTLARFQGEGDVFSSFSGDGGGNQNAEETFGSDSDYIGARGLPKEFIETLEIEFGFARIVCEDGYTGEPDLDDPACQKEDIGAIERFGIMMWNYLRLDFGESYFRSIGVMELVLEKMPVSITLGLWSTVIAYIVSIPLGIRKAVKDGTSFDTYTSAAIIVAYAIPGFLFAILLLVLFAGGSYFQIFPLRGLTSENWDELSLFAKLADYFWHITLPVLASTISAFATLTLLTKNSFLDEIKKQYVMTARAKGLAERKVLYGHVFRNAMLIVIAGFPAVFIGVFFSGSLIIETIFSLDGLGRLGFEAAVARDYPVIFGTLFVFGLIGLLVGILSDLMYVLVDPRIDFEKREG</sequence>
<evidence type="ECO:0000256" key="4">
    <source>
        <dbReference type="ARBA" id="ARBA00022519"/>
    </source>
</evidence>
<dbReference type="Gene3D" id="1.10.3720.10">
    <property type="entry name" value="MetI-like"/>
    <property type="match status" value="1"/>
</dbReference>
<protein>
    <submittedName>
        <fullName evidence="10">Microcin ABC transporter permease</fullName>
    </submittedName>
</protein>
<keyword evidence="7 8" id="KW-0472">Membrane</keyword>
<dbReference type="GO" id="GO:0042884">
    <property type="term" value="P:microcin transport"/>
    <property type="evidence" value="ECO:0007669"/>
    <property type="project" value="TreeGrafter"/>
</dbReference>
<keyword evidence="6 8" id="KW-1133">Transmembrane helix</keyword>
<dbReference type="GO" id="GO:0005886">
    <property type="term" value="C:plasma membrane"/>
    <property type="evidence" value="ECO:0007669"/>
    <property type="project" value="UniProtKB-SubCell"/>
</dbReference>
<dbReference type="OrthoDB" id="9807402at2"/>
<feature type="transmembrane region" description="Helical" evidence="8">
    <location>
        <begin position="349"/>
        <end position="375"/>
    </location>
</feature>
<feature type="transmembrane region" description="Helical" evidence="8">
    <location>
        <begin position="188"/>
        <end position="214"/>
    </location>
</feature>
<evidence type="ECO:0000313" key="10">
    <source>
        <dbReference type="EMBL" id="OSQ52628.1"/>
    </source>
</evidence>
<dbReference type="RefSeq" id="WP_085635509.1">
    <property type="nucleotide sequence ID" value="NZ_JFKC01000002.1"/>
</dbReference>
<feature type="transmembrane region" description="Helical" evidence="8">
    <location>
        <begin position="302"/>
        <end position="329"/>
    </location>
</feature>
<feature type="transmembrane region" description="Helical" evidence="8">
    <location>
        <begin position="9"/>
        <end position="30"/>
    </location>
</feature>
<feature type="domain" description="ABC transmembrane type-1" evidence="9">
    <location>
        <begin position="153"/>
        <end position="372"/>
    </location>
</feature>
<name>A0A1X4NPM2_9RHOB</name>
<evidence type="ECO:0000256" key="8">
    <source>
        <dbReference type="RuleBase" id="RU363032"/>
    </source>
</evidence>
<dbReference type="PANTHER" id="PTHR30465:SF66">
    <property type="entry name" value="INNER MEMBRANE ABC TRANSPORTER PERMEASE PROTEIN YEJB"/>
    <property type="match status" value="1"/>
</dbReference>
<dbReference type="EMBL" id="JFKC01000002">
    <property type="protein sequence ID" value="OSQ52628.1"/>
    <property type="molecule type" value="Genomic_DNA"/>
</dbReference>
<keyword evidence="3" id="KW-1003">Cell membrane</keyword>
<comment type="caution">
    <text evidence="10">The sequence shown here is derived from an EMBL/GenBank/DDBJ whole genome shotgun (WGS) entry which is preliminary data.</text>
</comment>
<evidence type="ECO:0000256" key="6">
    <source>
        <dbReference type="ARBA" id="ARBA00022989"/>
    </source>
</evidence>
<dbReference type="Proteomes" id="UP000193926">
    <property type="component" value="Unassembled WGS sequence"/>
</dbReference>
<keyword evidence="4" id="KW-0997">Cell inner membrane</keyword>
<dbReference type="InterPro" id="IPR000515">
    <property type="entry name" value="MetI-like"/>
</dbReference>
<comment type="subcellular location">
    <subcellularLocation>
        <location evidence="1">Cell inner membrane</location>
        <topology evidence="1">Multi-pass membrane protein</topology>
    </subcellularLocation>
    <subcellularLocation>
        <location evidence="8">Cell membrane</location>
        <topology evidence="8">Multi-pass membrane protein</topology>
    </subcellularLocation>
</comment>
<feature type="transmembrane region" description="Helical" evidence="8">
    <location>
        <begin position="244"/>
        <end position="267"/>
    </location>
</feature>
<gene>
    <name evidence="10" type="ORF">MGEO_04505</name>
</gene>
<dbReference type="PANTHER" id="PTHR30465">
    <property type="entry name" value="INNER MEMBRANE ABC TRANSPORTER"/>
    <property type="match status" value="1"/>
</dbReference>
<evidence type="ECO:0000259" key="9">
    <source>
        <dbReference type="PROSITE" id="PS50928"/>
    </source>
</evidence>
<dbReference type="Pfam" id="PF00528">
    <property type="entry name" value="BPD_transp_1"/>
    <property type="match status" value="1"/>
</dbReference>
<dbReference type="STRING" id="1123756.MGEO_04505"/>
<evidence type="ECO:0000256" key="5">
    <source>
        <dbReference type="ARBA" id="ARBA00022692"/>
    </source>
</evidence>
<evidence type="ECO:0000313" key="11">
    <source>
        <dbReference type="Proteomes" id="UP000193926"/>
    </source>
</evidence>
<accession>A0A1X4NPM2</accession>
<dbReference type="InterPro" id="IPR035906">
    <property type="entry name" value="MetI-like_sf"/>
</dbReference>
<evidence type="ECO:0000256" key="2">
    <source>
        <dbReference type="ARBA" id="ARBA00022448"/>
    </source>
</evidence>
<evidence type="ECO:0000256" key="3">
    <source>
        <dbReference type="ARBA" id="ARBA00022475"/>
    </source>
</evidence>
<dbReference type="CDD" id="cd06261">
    <property type="entry name" value="TM_PBP2"/>
    <property type="match status" value="1"/>
</dbReference>
<keyword evidence="11" id="KW-1185">Reference proteome</keyword>
<reference evidence="10 11" key="1">
    <citation type="submission" date="2014-03" db="EMBL/GenBank/DDBJ databases">
        <title>The draft genome sequence of Marivita geojedonensis KCTC 23882.</title>
        <authorList>
            <person name="Lai Q."/>
            <person name="Shao Z."/>
        </authorList>
    </citation>
    <scope>NUCLEOTIDE SEQUENCE [LARGE SCALE GENOMIC DNA]</scope>
    <source>
        <strain evidence="10 11">DPG-138</strain>
    </source>
</reference>
<dbReference type="GO" id="GO:0055085">
    <property type="term" value="P:transmembrane transport"/>
    <property type="evidence" value="ECO:0007669"/>
    <property type="project" value="InterPro"/>
</dbReference>
<organism evidence="10 11">
    <name type="scientific">Marivita geojedonensis</name>
    <dbReference type="NCBI Taxonomy" id="1123756"/>
    <lineage>
        <taxon>Bacteria</taxon>
        <taxon>Pseudomonadati</taxon>
        <taxon>Pseudomonadota</taxon>
        <taxon>Alphaproteobacteria</taxon>
        <taxon>Rhodobacterales</taxon>
        <taxon>Roseobacteraceae</taxon>
        <taxon>Marivita</taxon>
    </lineage>
</organism>
<keyword evidence="2 8" id="KW-0813">Transport</keyword>
<evidence type="ECO:0000256" key="7">
    <source>
        <dbReference type="ARBA" id="ARBA00023136"/>
    </source>
</evidence>
<keyword evidence="5 8" id="KW-0812">Transmembrane</keyword>
<feature type="transmembrane region" description="Helical" evidence="8">
    <location>
        <begin position="155"/>
        <end position="176"/>
    </location>
</feature>
<evidence type="ECO:0000256" key="1">
    <source>
        <dbReference type="ARBA" id="ARBA00004429"/>
    </source>
</evidence>
<comment type="similarity">
    <text evidence="8">Belongs to the binding-protein-dependent transport system permease family.</text>
</comment>
<dbReference type="AlphaFoldDB" id="A0A1X4NPM2"/>
<proteinExistence type="inferred from homology"/>
<dbReference type="SUPFAM" id="SSF161098">
    <property type="entry name" value="MetI-like"/>
    <property type="match status" value="1"/>
</dbReference>
<dbReference type="FunFam" id="1.10.3720.10:FF:000014">
    <property type="entry name" value="Microcin C ABC transporter permease YejB"/>
    <property type="match status" value="1"/>
</dbReference>
<dbReference type="PROSITE" id="PS50928">
    <property type="entry name" value="ABC_TM1"/>
    <property type="match status" value="1"/>
</dbReference>